<reference evidence="1 4" key="1">
    <citation type="submission" date="2015-12" db="EMBL/GenBank/DDBJ databases">
        <title>Bacillus cereus Group isolate.</title>
        <authorList>
            <person name="Kovac J."/>
        </authorList>
    </citation>
    <scope>NUCLEOTIDE SEQUENCE [LARGE SCALE GENOMIC DNA]</scope>
    <source>
        <strain evidence="1 4">FSL W8-0275</strain>
    </source>
</reference>
<dbReference type="Proteomes" id="UP000613452">
    <property type="component" value="Unassembled WGS sequence"/>
</dbReference>
<name>A0A068NBF3_BACCE</name>
<dbReference type="AlphaFoldDB" id="A0A068NBF3"/>
<reference evidence="3" key="3">
    <citation type="submission" date="2023-02" db="EMBL/GenBank/DDBJ databases">
        <title>Complete Genome Sequence of Bacillus cereus sensu lato isolate BC38B from pepper closely related to the Bacillus anthracis clade.</title>
        <authorList>
            <person name="Abdelli M."/>
            <person name="Cerar Kisek T."/>
            <person name="Falaise C."/>
            <person name="Cumont A."/>
            <person name="Giraud M."/>
            <person name="Chatoux J."/>
            <person name="Rogee S."/>
            <person name="Dadvisard M."/>
            <person name="Larigauderie G."/>
            <person name="Raynaud F."/>
            <person name="Godic Torkar K."/>
            <person name="Ramisse V."/>
        </authorList>
    </citation>
    <scope>NUCLEOTIDE SEQUENCE</scope>
    <source>
        <strain evidence="3">BC38B</strain>
    </source>
</reference>
<dbReference type="GeneID" id="45024028"/>
<dbReference type="OMA" id="YAQRIST"/>
<dbReference type="Proteomes" id="UP001163707">
    <property type="component" value="Chromosome"/>
</dbReference>
<sequence length="83" mass="9642">MKEAFRLQTDFSSSFDRWVSSFVSDHPAQLEWTTLKELIHEYTTTHTNDSLPTYISSAFTYYAQRVSTANNSEIVIFENHTIS</sequence>
<evidence type="ECO:0000313" key="1">
    <source>
        <dbReference type="EMBL" id="KXX85977.1"/>
    </source>
</evidence>
<dbReference type="EMBL" id="JAEFBZ010000001">
    <property type="protein sequence ID" value="MBK1607620.1"/>
    <property type="molecule type" value="Genomic_DNA"/>
</dbReference>
<protein>
    <submittedName>
        <fullName evidence="2">DUF3932 family protein</fullName>
    </submittedName>
</protein>
<proteinExistence type="predicted"/>
<evidence type="ECO:0000313" key="4">
    <source>
        <dbReference type="Proteomes" id="UP000075591"/>
    </source>
</evidence>
<dbReference type="Pfam" id="PF13068">
    <property type="entry name" value="DUF3932"/>
    <property type="match status" value="1"/>
</dbReference>
<evidence type="ECO:0000313" key="5">
    <source>
        <dbReference type="Proteomes" id="UP000613452"/>
    </source>
</evidence>
<dbReference type="RefSeq" id="WP_000656490.1">
    <property type="nucleotide sequence ID" value="NZ_AP022857.1"/>
</dbReference>
<reference evidence="2 5" key="2">
    <citation type="submission" date="2020-12" db="EMBL/GenBank/DDBJ databases">
        <title>Genome assembly for a thermostable protease producing Bacillus cereus MAKP1 strain isolated from chicken gut.</title>
        <authorList>
            <person name="Malaviya A."/>
        </authorList>
    </citation>
    <scope>NUCLEOTIDE SEQUENCE [LARGE SCALE GENOMIC DNA]</scope>
    <source>
        <strain evidence="2 5">MAKP1</strain>
    </source>
</reference>
<evidence type="ECO:0000313" key="2">
    <source>
        <dbReference type="EMBL" id="MBK1607620.1"/>
    </source>
</evidence>
<dbReference type="EMBL" id="LOMT01000150">
    <property type="protein sequence ID" value="KXX85977.1"/>
    <property type="molecule type" value="Genomic_DNA"/>
</dbReference>
<dbReference type="EMBL" id="CP109872">
    <property type="protein sequence ID" value="UYW69923.1"/>
    <property type="molecule type" value="Genomic_DNA"/>
</dbReference>
<evidence type="ECO:0000313" key="3">
    <source>
        <dbReference type="EMBL" id="UYW69923.1"/>
    </source>
</evidence>
<dbReference type="InterPro" id="IPR025173">
    <property type="entry name" value="DUF3932"/>
</dbReference>
<accession>A0A068NBF3</accession>
<dbReference type="KEGG" id="bcef:BcrFT9_03245"/>
<organism evidence="1 4">
    <name type="scientific">Bacillus cereus</name>
    <dbReference type="NCBI Taxonomy" id="1396"/>
    <lineage>
        <taxon>Bacteria</taxon>
        <taxon>Bacillati</taxon>
        <taxon>Bacillota</taxon>
        <taxon>Bacilli</taxon>
        <taxon>Bacillales</taxon>
        <taxon>Bacillaceae</taxon>
        <taxon>Bacillus</taxon>
        <taxon>Bacillus cereus group</taxon>
    </lineage>
</organism>
<dbReference type="Proteomes" id="UP000075591">
    <property type="component" value="Unassembled WGS sequence"/>
</dbReference>
<gene>
    <name evidence="1" type="ORF">AT274_27470</name>
    <name evidence="2" type="ORF">JCR31_06800</name>
    <name evidence="3" type="ORF">OK229_03250</name>
</gene>
<dbReference type="PATRIC" id="fig|1396.420.peg.4381"/>